<sequence>MKWIEKCKLVGRLYQIAKEELMKPFGNTQLSMKNKLNSFSASPQKQNRLCILKEKRRKTCNKSKKIKQKEHTSTQIKMAQMEKIERETNGHLLVPVNAYKNLQKGSIDIKIKEKIKKRNYDNSILDMYVKQMYCLKDMGPPNEFDIKICLYDQWNATVRCDMYNFYMVLIGGILGIYEPEMGITLKRACQNKRPIRVFNSSNNCWNRRCYHSFSSIEKTFEKRPDVSEIKLPLSRLNYNNNINDIIDYLLGKKDHSTKIISIWDQNYQNRPPIIPIEYTI</sequence>
<reference evidence="1" key="1">
    <citation type="submission" date="2022-10" db="EMBL/GenBank/DDBJ databases">
        <title>Genome sequences of endogenous nimaviruses in decapod crustaceans.</title>
        <authorList>
            <person name="Kawato S."/>
            <person name="Nozaki R."/>
            <person name="Kondo H."/>
            <person name="Hirono I."/>
        </authorList>
    </citation>
    <scope>NUCLEOTIDE SEQUENCE</scope>
    <source>
        <strain evidence="1">Ube2021</strain>
    </source>
</reference>
<name>A0A9C7BQW5_9VIRU</name>
<organism evidence="1">
    <name type="scientific">Trachysalambria curvirostris majanivirus</name>
    <dbReference type="NCBI Taxonomy" id="2984281"/>
    <lineage>
        <taxon>Viruses</taxon>
        <taxon>Viruses incertae sedis</taxon>
        <taxon>Naldaviricetes</taxon>
        <taxon>Nimaviridae</taxon>
    </lineage>
</organism>
<accession>A0A9C7BQW5</accession>
<protein>
    <submittedName>
        <fullName evidence="1">Wsv134-like protein</fullName>
    </submittedName>
</protein>
<evidence type="ECO:0000313" key="1">
    <source>
        <dbReference type="EMBL" id="BDT62877.1"/>
    </source>
</evidence>
<proteinExistence type="predicted"/>
<dbReference type="EMBL" id="LC738879">
    <property type="protein sequence ID" value="BDT62877.1"/>
    <property type="molecule type" value="Genomic_DNA"/>
</dbReference>